<feature type="non-terminal residue" evidence="4">
    <location>
        <position position="1"/>
    </location>
</feature>
<dbReference type="Pfam" id="PF00076">
    <property type="entry name" value="RRM_1"/>
    <property type="match status" value="1"/>
</dbReference>
<evidence type="ECO:0000313" key="4">
    <source>
        <dbReference type="EMBL" id="OEU10124.1"/>
    </source>
</evidence>
<dbReference type="InterPro" id="IPR034393">
    <property type="entry name" value="TatSF1-like"/>
</dbReference>
<proteinExistence type="predicted"/>
<dbReference type="Gene3D" id="3.30.70.330">
    <property type="match status" value="2"/>
</dbReference>
<dbReference type="GO" id="GO:0005686">
    <property type="term" value="C:U2 snRNP"/>
    <property type="evidence" value="ECO:0007669"/>
    <property type="project" value="TreeGrafter"/>
</dbReference>
<evidence type="ECO:0000313" key="5">
    <source>
        <dbReference type="Proteomes" id="UP000095751"/>
    </source>
</evidence>
<feature type="domain" description="RRM" evidence="3">
    <location>
        <begin position="2"/>
        <end position="90"/>
    </location>
</feature>
<feature type="region of interest" description="Disordered" evidence="2">
    <location>
        <begin position="231"/>
        <end position="252"/>
    </location>
</feature>
<sequence>KQWIYISGLPIEGVTTEELQRYLSRAGLIDLDPETLQPKIKLYKDNSTGKLKGDASVCYANKQSVDLALQVLDDSLWDKDHRIKIERAHFQARDGTNENSDDKNKFHKRKRPISEAQRKVARLAIIQAQDEGFGGRLTGGRKGLCIIVVKGMMDGIPEDRLEDVLYETCQEYGSIEKITCISKTRVVIVKFAEPIAASAALQALNGSPNPRTKQKMEAIYWDGVTDYTKMAGDDQKKQEDEEQRHDEFGNWLESQEELPAELQLQVAKD</sequence>
<dbReference type="InterPro" id="IPR035979">
    <property type="entry name" value="RBD_domain_sf"/>
</dbReference>
<feature type="compositionally biased region" description="Basic and acidic residues" evidence="2">
    <location>
        <begin position="231"/>
        <end position="248"/>
    </location>
</feature>
<keyword evidence="5" id="KW-1185">Reference proteome</keyword>
<keyword evidence="1" id="KW-0694">RNA-binding</keyword>
<gene>
    <name evidence="4" type="ORF">FRACYDRAFT_194212</name>
</gene>
<dbReference type="SUPFAM" id="SSF54928">
    <property type="entry name" value="RNA-binding domain, RBD"/>
    <property type="match status" value="1"/>
</dbReference>
<name>A0A1E7EWD0_9STRA</name>
<dbReference type="GO" id="GO:0005684">
    <property type="term" value="C:U2-type spliceosomal complex"/>
    <property type="evidence" value="ECO:0007669"/>
    <property type="project" value="TreeGrafter"/>
</dbReference>
<dbReference type="InterPro" id="IPR012677">
    <property type="entry name" value="Nucleotide-bd_a/b_plait_sf"/>
</dbReference>
<dbReference type="PROSITE" id="PS50102">
    <property type="entry name" value="RRM"/>
    <property type="match status" value="1"/>
</dbReference>
<dbReference type="InterPro" id="IPR000504">
    <property type="entry name" value="RRM_dom"/>
</dbReference>
<protein>
    <recommendedName>
        <fullName evidence="3">RRM domain-containing protein</fullName>
    </recommendedName>
</protein>
<dbReference type="GO" id="GO:0003723">
    <property type="term" value="F:RNA binding"/>
    <property type="evidence" value="ECO:0007669"/>
    <property type="project" value="UniProtKB-UniRule"/>
</dbReference>
<dbReference type="InParanoid" id="A0A1E7EWD0"/>
<dbReference type="PANTHER" id="PTHR15608">
    <property type="entry name" value="SPLICING FACTOR U2AF-ASSOCIATED PROTEIN 2"/>
    <property type="match status" value="1"/>
</dbReference>
<dbReference type="SMART" id="SM00360">
    <property type="entry name" value="RRM"/>
    <property type="match status" value="2"/>
</dbReference>
<dbReference type="Proteomes" id="UP000095751">
    <property type="component" value="Unassembled WGS sequence"/>
</dbReference>
<accession>A0A1E7EWD0</accession>
<evidence type="ECO:0000259" key="3">
    <source>
        <dbReference type="PROSITE" id="PS50102"/>
    </source>
</evidence>
<dbReference type="KEGG" id="fcy:FRACYDRAFT_194212"/>
<organism evidence="4 5">
    <name type="scientific">Fragilariopsis cylindrus CCMP1102</name>
    <dbReference type="NCBI Taxonomy" id="635003"/>
    <lineage>
        <taxon>Eukaryota</taxon>
        <taxon>Sar</taxon>
        <taxon>Stramenopiles</taxon>
        <taxon>Ochrophyta</taxon>
        <taxon>Bacillariophyta</taxon>
        <taxon>Bacillariophyceae</taxon>
        <taxon>Bacillariophycidae</taxon>
        <taxon>Bacillariales</taxon>
        <taxon>Bacillariaceae</taxon>
        <taxon>Fragilariopsis</taxon>
    </lineage>
</organism>
<dbReference type="EMBL" id="KV784373">
    <property type="protein sequence ID" value="OEU10124.1"/>
    <property type="molecule type" value="Genomic_DNA"/>
</dbReference>
<dbReference type="OrthoDB" id="10258585at2759"/>
<evidence type="ECO:0000256" key="2">
    <source>
        <dbReference type="SAM" id="MobiDB-lite"/>
    </source>
</evidence>
<dbReference type="AlphaFoldDB" id="A0A1E7EWD0"/>
<reference evidence="4 5" key="1">
    <citation type="submission" date="2016-09" db="EMBL/GenBank/DDBJ databases">
        <title>Extensive genetic diversity and differential bi-allelic expression allows diatom success in the polar Southern Ocean.</title>
        <authorList>
            <consortium name="DOE Joint Genome Institute"/>
            <person name="Mock T."/>
            <person name="Otillar R.P."/>
            <person name="Strauss J."/>
            <person name="Dupont C."/>
            <person name="Frickenhaus S."/>
            <person name="Maumus F."/>
            <person name="Mcmullan M."/>
            <person name="Sanges R."/>
            <person name="Schmutz J."/>
            <person name="Toseland A."/>
            <person name="Valas R."/>
            <person name="Veluchamy A."/>
            <person name="Ward B.J."/>
            <person name="Allen A."/>
            <person name="Barry K."/>
            <person name="Falciatore A."/>
            <person name="Ferrante M."/>
            <person name="Fortunato A.E."/>
            <person name="Gloeckner G."/>
            <person name="Gruber A."/>
            <person name="Hipkin R."/>
            <person name="Janech M."/>
            <person name="Kroth P."/>
            <person name="Leese F."/>
            <person name="Lindquist E."/>
            <person name="Lyon B.R."/>
            <person name="Martin J."/>
            <person name="Mayer C."/>
            <person name="Parker M."/>
            <person name="Quesneville H."/>
            <person name="Raymond J."/>
            <person name="Uhlig C."/>
            <person name="Valentin K.U."/>
            <person name="Worden A.Z."/>
            <person name="Armbrust E.V."/>
            <person name="Bowler C."/>
            <person name="Green B."/>
            <person name="Moulton V."/>
            <person name="Van Oosterhout C."/>
            <person name="Grigoriev I."/>
        </authorList>
    </citation>
    <scope>NUCLEOTIDE SEQUENCE [LARGE SCALE GENOMIC DNA]</scope>
    <source>
        <strain evidence="4 5">CCMP1102</strain>
    </source>
</reference>
<evidence type="ECO:0000256" key="1">
    <source>
        <dbReference type="PROSITE-ProRule" id="PRU00176"/>
    </source>
</evidence>
<dbReference type="PANTHER" id="PTHR15608:SF0">
    <property type="entry name" value="HIV TAT-SPECIFIC FACTOR 1"/>
    <property type="match status" value="1"/>
</dbReference>